<name>A0ABS4VZR0_9PSEU</name>
<keyword evidence="12" id="KW-1185">Reference proteome</keyword>
<evidence type="ECO:0000313" key="12">
    <source>
        <dbReference type="Proteomes" id="UP001519295"/>
    </source>
</evidence>
<sequence length="174" mass="18073">MADRLLRRVEDALGVLAGLALAAMALLMGAEVVARYVLGSPLSWAVGLVSNYLMVAFFYLGLPVTVREGAHVAIDVVYDRLPRALRPWCDRLAAATGLVFLLAVAVGGLLLTTDAAAGGYAPPAGSAELPWPVWTSAVMVPLGALVAAARLVLLLVEGAPATVPETDPTSTEVR</sequence>
<comment type="subcellular location">
    <subcellularLocation>
        <location evidence="1">Cell inner membrane</location>
        <topology evidence="1">Multi-pass membrane protein</topology>
    </subcellularLocation>
</comment>
<feature type="transmembrane region" description="Helical" evidence="9">
    <location>
        <begin position="92"/>
        <end position="111"/>
    </location>
</feature>
<keyword evidence="3" id="KW-1003">Cell membrane</keyword>
<dbReference type="RefSeq" id="WP_210031492.1">
    <property type="nucleotide sequence ID" value="NZ_JAGINU010000001.1"/>
</dbReference>
<keyword evidence="2" id="KW-0813">Transport</keyword>
<evidence type="ECO:0000256" key="6">
    <source>
        <dbReference type="ARBA" id="ARBA00022989"/>
    </source>
</evidence>
<dbReference type="InterPro" id="IPR007387">
    <property type="entry name" value="TRAP_DctQ"/>
</dbReference>
<evidence type="ECO:0000313" key="11">
    <source>
        <dbReference type="EMBL" id="MBP2369447.1"/>
    </source>
</evidence>
<evidence type="ECO:0000256" key="2">
    <source>
        <dbReference type="ARBA" id="ARBA00022448"/>
    </source>
</evidence>
<keyword evidence="7 9" id="KW-0472">Membrane</keyword>
<evidence type="ECO:0000256" key="7">
    <source>
        <dbReference type="ARBA" id="ARBA00023136"/>
    </source>
</evidence>
<dbReference type="EMBL" id="JAGINU010000001">
    <property type="protein sequence ID" value="MBP2369447.1"/>
    <property type="molecule type" value="Genomic_DNA"/>
</dbReference>
<feature type="domain" description="Tripartite ATP-independent periplasmic transporters DctQ component" evidence="10">
    <location>
        <begin position="24"/>
        <end position="158"/>
    </location>
</feature>
<gene>
    <name evidence="11" type="ORF">JOF36_005143</name>
</gene>
<accession>A0ABS4VZR0</accession>
<protein>
    <submittedName>
        <fullName evidence="11">TRAP-type C4-dicarboxylate transport system permease small subunit</fullName>
    </submittedName>
</protein>
<dbReference type="Pfam" id="PF04290">
    <property type="entry name" value="DctQ"/>
    <property type="match status" value="1"/>
</dbReference>
<evidence type="ECO:0000259" key="10">
    <source>
        <dbReference type="Pfam" id="PF04290"/>
    </source>
</evidence>
<keyword evidence="4" id="KW-0997">Cell inner membrane</keyword>
<evidence type="ECO:0000256" key="9">
    <source>
        <dbReference type="SAM" id="Phobius"/>
    </source>
</evidence>
<keyword evidence="5 9" id="KW-0812">Transmembrane</keyword>
<evidence type="ECO:0000256" key="3">
    <source>
        <dbReference type="ARBA" id="ARBA00022475"/>
    </source>
</evidence>
<comment type="caution">
    <text evidence="11">The sequence shown here is derived from an EMBL/GenBank/DDBJ whole genome shotgun (WGS) entry which is preliminary data.</text>
</comment>
<organism evidence="11 12">
    <name type="scientific">Pseudonocardia parietis</name>
    <dbReference type="NCBI Taxonomy" id="570936"/>
    <lineage>
        <taxon>Bacteria</taxon>
        <taxon>Bacillati</taxon>
        <taxon>Actinomycetota</taxon>
        <taxon>Actinomycetes</taxon>
        <taxon>Pseudonocardiales</taxon>
        <taxon>Pseudonocardiaceae</taxon>
        <taxon>Pseudonocardia</taxon>
    </lineage>
</organism>
<dbReference type="InterPro" id="IPR055348">
    <property type="entry name" value="DctQ"/>
</dbReference>
<evidence type="ECO:0000256" key="8">
    <source>
        <dbReference type="ARBA" id="ARBA00038436"/>
    </source>
</evidence>
<evidence type="ECO:0000256" key="4">
    <source>
        <dbReference type="ARBA" id="ARBA00022519"/>
    </source>
</evidence>
<evidence type="ECO:0000256" key="5">
    <source>
        <dbReference type="ARBA" id="ARBA00022692"/>
    </source>
</evidence>
<dbReference type="PANTHER" id="PTHR35011">
    <property type="entry name" value="2,3-DIKETO-L-GULONATE TRAP TRANSPORTER SMALL PERMEASE PROTEIN YIAM"/>
    <property type="match status" value="1"/>
</dbReference>
<evidence type="ECO:0000256" key="1">
    <source>
        <dbReference type="ARBA" id="ARBA00004429"/>
    </source>
</evidence>
<comment type="similarity">
    <text evidence="8">Belongs to the TRAP transporter small permease family.</text>
</comment>
<feature type="transmembrane region" description="Helical" evidence="9">
    <location>
        <begin position="42"/>
        <end position="62"/>
    </location>
</feature>
<feature type="transmembrane region" description="Helical" evidence="9">
    <location>
        <begin position="12"/>
        <end position="30"/>
    </location>
</feature>
<reference evidence="11 12" key="1">
    <citation type="submission" date="2021-03" db="EMBL/GenBank/DDBJ databases">
        <title>Sequencing the genomes of 1000 actinobacteria strains.</title>
        <authorList>
            <person name="Klenk H.-P."/>
        </authorList>
    </citation>
    <scope>NUCLEOTIDE SEQUENCE [LARGE SCALE GENOMIC DNA]</scope>
    <source>
        <strain evidence="11 12">DSM 45256</strain>
    </source>
</reference>
<dbReference type="Proteomes" id="UP001519295">
    <property type="component" value="Unassembled WGS sequence"/>
</dbReference>
<dbReference type="PANTHER" id="PTHR35011:SF10">
    <property type="entry name" value="TRAP TRANSPORTER SMALL PERMEASE PROTEIN"/>
    <property type="match status" value="1"/>
</dbReference>
<proteinExistence type="inferred from homology"/>
<feature type="transmembrane region" description="Helical" evidence="9">
    <location>
        <begin position="131"/>
        <end position="156"/>
    </location>
</feature>
<keyword evidence="6 9" id="KW-1133">Transmembrane helix</keyword>